<evidence type="ECO:0000313" key="3">
    <source>
        <dbReference type="Proteomes" id="UP001333110"/>
    </source>
</evidence>
<dbReference type="EMBL" id="JAUNZN010000011">
    <property type="protein sequence ID" value="KAK4814379.1"/>
    <property type="molecule type" value="Genomic_DNA"/>
</dbReference>
<reference evidence="2 3" key="1">
    <citation type="journal article" date="2023" name="J. Hered.">
        <title>Chromosome-level genome of the wood stork (Mycteria americana) provides insight into avian chromosome evolution.</title>
        <authorList>
            <person name="Flamio R. Jr."/>
            <person name="Ramstad K.M."/>
        </authorList>
    </citation>
    <scope>NUCLEOTIDE SEQUENCE [LARGE SCALE GENOMIC DNA]</scope>
    <source>
        <strain evidence="2">JAX WOST 10</strain>
    </source>
</reference>
<evidence type="ECO:0000256" key="1">
    <source>
        <dbReference type="SAM" id="MobiDB-lite"/>
    </source>
</evidence>
<dbReference type="AlphaFoldDB" id="A0AAN7MVT5"/>
<feature type="region of interest" description="Disordered" evidence="1">
    <location>
        <begin position="98"/>
        <end position="117"/>
    </location>
</feature>
<name>A0AAN7MVT5_MYCAM</name>
<comment type="caution">
    <text evidence="2">The sequence shown here is derived from an EMBL/GenBank/DDBJ whole genome shotgun (WGS) entry which is preliminary data.</text>
</comment>
<evidence type="ECO:0000313" key="2">
    <source>
        <dbReference type="EMBL" id="KAK4814379.1"/>
    </source>
</evidence>
<keyword evidence="3" id="KW-1185">Reference proteome</keyword>
<organism evidence="2 3">
    <name type="scientific">Mycteria americana</name>
    <name type="common">Wood stork</name>
    <dbReference type="NCBI Taxonomy" id="33587"/>
    <lineage>
        <taxon>Eukaryota</taxon>
        <taxon>Metazoa</taxon>
        <taxon>Chordata</taxon>
        <taxon>Craniata</taxon>
        <taxon>Vertebrata</taxon>
        <taxon>Euteleostomi</taxon>
        <taxon>Archelosauria</taxon>
        <taxon>Archosauria</taxon>
        <taxon>Dinosauria</taxon>
        <taxon>Saurischia</taxon>
        <taxon>Theropoda</taxon>
        <taxon>Coelurosauria</taxon>
        <taxon>Aves</taxon>
        <taxon>Neognathae</taxon>
        <taxon>Neoaves</taxon>
        <taxon>Aequornithes</taxon>
        <taxon>Ciconiiformes</taxon>
        <taxon>Ciconiidae</taxon>
        <taxon>Mycteria</taxon>
    </lineage>
</organism>
<sequence>MAKRSEPAATSRCNAQSALLPLGERQCLGAPGAVEQRDQGRTLGGGGVGYGTLTLALHESRGLAGCTHKELPHVRVGTLSMTFGRSQQWERFLVTGRKQMRLPPPPPPKNKEEELGNCWPDSLTSILGKGMEQLTWEAISRGDQGQDGDQESVWICEGQVMHPQPDHLLL</sequence>
<gene>
    <name evidence="2" type="ORF">QYF61_017875</name>
</gene>
<proteinExistence type="predicted"/>
<dbReference type="Proteomes" id="UP001333110">
    <property type="component" value="Unassembled WGS sequence"/>
</dbReference>
<accession>A0AAN7MVT5</accession>
<protein>
    <submittedName>
        <fullName evidence="2">Uncharacterized protein</fullName>
    </submittedName>
</protein>